<protein>
    <recommendedName>
        <fullName evidence="3">DUF5071 domain-containing protein</fullName>
    </recommendedName>
</protein>
<evidence type="ECO:0008006" key="3">
    <source>
        <dbReference type="Google" id="ProtNLM"/>
    </source>
</evidence>
<name>C0ZJ61_BREBN</name>
<sequence>MYGMAITTAGKNSAYDEVQKKLDELGREVGLLDHDYVEREILSYIKDNLVTKSWKNAQHWIGAALIHPSSRYLDYFLMVLSEEDPNAPHYWVLDVIQYMPENISNLALPALKKLSEQINSSWSAAVIEKYFETVVWNDENAEDFISTLVTSNNELVALRAKYWMETFEVERKEEEEEDLVGNETDD</sequence>
<proteinExistence type="predicted"/>
<dbReference type="STRING" id="358681.BBR47_44590"/>
<reference evidence="1 2" key="1">
    <citation type="submission" date="2005-03" db="EMBL/GenBank/DDBJ databases">
        <title>Brevibacillus brevis strain 47, complete genome.</title>
        <authorList>
            <person name="Hosoyama A."/>
            <person name="Yamada R."/>
            <person name="Hongo Y."/>
            <person name="Terui Y."/>
            <person name="Ankai A."/>
            <person name="Masuyama W."/>
            <person name="Sekiguchi M."/>
            <person name="Takeda T."/>
            <person name="Asano K."/>
            <person name="Ohji S."/>
            <person name="Ichikawa N."/>
            <person name="Narita S."/>
            <person name="Aoki N."/>
            <person name="Miura H."/>
            <person name="Matsushita S."/>
            <person name="Sekigawa T."/>
            <person name="Yamagata H."/>
            <person name="Yoshikawa H."/>
            <person name="Udaka S."/>
            <person name="Tanikawa S."/>
            <person name="Fujita N."/>
        </authorList>
    </citation>
    <scope>NUCLEOTIDE SEQUENCE [LARGE SCALE GENOMIC DNA]</scope>
    <source>
        <strain evidence="2">47 / JCM 6285 / NBRC 100599</strain>
    </source>
</reference>
<accession>C0ZJ61</accession>
<dbReference type="Proteomes" id="UP000001877">
    <property type="component" value="Chromosome"/>
</dbReference>
<dbReference type="EMBL" id="AP008955">
    <property type="protein sequence ID" value="BAH45436.1"/>
    <property type="molecule type" value="Genomic_DNA"/>
</dbReference>
<evidence type="ECO:0000313" key="1">
    <source>
        <dbReference type="EMBL" id="BAH45436.1"/>
    </source>
</evidence>
<gene>
    <name evidence="1" type="ordered locus">BBR47_44590</name>
</gene>
<evidence type="ECO:0000313" key="2">
    <source>
        <dbReference type="Proteomes" id="UP000001877"/>
    </source>
</evidence>
<dbReference type="HOGENOM" id="CLU_1451854_0_0_9"/>
<organism evidence="1 2">
    <name type="scientific">Brevibacillus brevis (strain 47 / JCM 6285 / NBRC 100599)</name>
    <dbReference type="NCBI Taxonomy" id="358681"/>
    <lineage>
        <taxon>Bacteria</taxon>
        <taxon>Bacillati</taxon>
        <taxon>Bacillota</taxon>
        <taxon>Bacilli</taxon>
        <taxon>Bacillales</taxon>
        <taxon>Paenibacillaceae</taxon>
        <taxon>Brevibacillus</taxon>
    </lineage>
</organism>
<dbReference type="eggNOG" id="ENOG5033XNT">
    <property type="taxonomic scope" value="Bacteria"/>
</dbReference>
<keyword evidence="2" id="KW-1185">Reference proteome</keyword>
<dbReference type="AlphaFoldDB" id="C0ZJ61"/>
<dbReference type="KEGG" id="bbe:BBR47_44590"/>